<dbReference type="eggNOG" id="arCOG02394">
    <property type="taxonomic scope" value="Archaea"/>
</dbReference>
<evidence type="ECO:0000313" key="5">
    <source>
        <dbReference type="Proteomes" id="UP000011867"/>
    </source>
</evidence>
<dbReference type="GO" id="GO:0000160">
    <property type="term" value="P:phosphorelay signal transduction system"/>
    <property type="evidence" value="ECO:0007669"/>
    <property type="project" value="InterPro"/>
</dbReference>
<reference evidence="4 5" key="1">
    <citation type="journal article" date="2013" name="Genome Announc.">
        <title>Genome of the haloarchaeon Natronomonas moolapensis, a neutrophilic member of a previously haloalkaliphilic genus.</title>
        <authorList>
            <person name="Dyall-Smith M.L."/>
            <person name="Pfeiffer F."/>
            <person name="Oberwinkler T."/>
            <person name="Klee K."/>
            <person name="Rampp M."/>
            <person name="Palm P."/>
            <person name="Gross K."/>
            <person name="Schuster S.C."/>
            <person name="Oesterhelt D."/>
        </authorList>
    </citation>
    <scope>NUCLEOTIDE SEQUENCE [LARGE SCALE GENOMIC DNA]</scope>
    <source>
        <strain evidence="5">DSM 18674 / JCM 14361 / 8.8.11</strain>
    </source>
</reference>
<dbReference type="OrthoDB" id="8127at2157"/>
<evidence type="ECO:0000259" key="3">
    <source>
        <dbReference type="PROSITE" id="PS50110"/>
    </source>
</evidence>
<dbReference type="PANTHER" id="PTHR44591">
    <property type="entry name" value="STRESS RESPONSE REGULATOR PROTEIN 1"/>
    <property type="match status" value="1"/>
</dbReference>
<dbReference type="EMBL" id="HF582854">
    <property type="protein sequence ID" value="CCQ36449.1"/>
    <property type="molecule type" value="Genomic_DNA"/>
</dbReference>
<organism evidence="4 5">
    <name type="scientific">Natronomonas moolapensis (strain DSM 18674 / CECT 7526 / JCM 14361 / 8.8.11)</name>
    <dbReference type="NCBI Taxonomy" id="268739"/>
    <lineage>
        <taxon>Archaea</taxon>
        <taxon>Methanobacteriati</taxon>
        <taxon>Methanobacteriota</taxon>
        <taxon>Stenosarchaea group</taxon>
        <taxon>Halobacteria</taxon>
        <taxon>Halobacteriales</taxon>
        <taxon>Natronomonadaceae</taxon>
        <taxon>Natronomonas</taxon>
    </lineage>
</organism>
<dbReference type="AlphaFoldDB" id="M1XQK2"/>
<dbReference type="SMART" id="SM00448">
    <property type="entry name" value="REC"/>
    <property type="match status" value="1"/>
</dbReference>
<keyword evidence="5" id="KW-1185">Reference proteome</keyword>
<dbReference type="HOGENOM" id="CLU_822871_0_0_2"/>
<dbReference type="STRING" id="268739.Nmlp_2279"/>
<keyword evidence="1 2" id="KW-0597">Phosphoprotein</keyword>
<evidence type="ECO:0000256" key="2">
    <source>
        <dbReference type="PROSITE-ProRule" id="PRU00169"/>
    </source>
</evidence>
<feature type="modified residue" description="4-aspartylphosphate" evidence="2">
    <location>
        <position position="267"/>
    </location>
</feature>
<evidence type="ECO:0000313" key="4">
    <source>
        <dbReference type="EMBL" id="CCQ36449.1"/>
    </source>
</evidence>
<evidence type="ECO:0000256" key="1">
    <source>
        <dbReference type="ARBA" id="ARBA00022553"/>
    </source>
</evidence>
<dbReference type="InterPro" id="IPR001789">
    <property type="entry name" value="Sig_transdc_resp-reg_receiver"/>
</dbReference>
<dbReference type="InterPro" id="IPR011006">
    <property type="entry name" value="CheY-like_superfamily"/>
</dbReference>
<name>M1XQK2_NATM8</name>
<dbReference type="PANTHER" id="PTHR44591:SF19">
    <property type="entry name" value="TWO-COMPONENT RESPONSE REGULATOR-RELATED"/>
    <property type="match status" value="1"/>
</dbReference>
<protein>
    <submittedName>
        <fullName evidence="4">Receiver box response regulator</fullName>
    </submittedName>
</protein>
<feature type="domain" description="Response regulatory" evidence="3">
    <location>
        <begin position="212"/>
        <end position="332"/>
    </location>
</feature>
<accession>M1XQK2</accession>
<dbReference type="InterPro" id="IPR050595">
    <property type="entry name" value="Bact_response_regulator"/>
</dbReference>
<proteinExistence type="predicted"/>
<dbReference type="KEGG" id="nmo:Nmlp_2279"/>
<dbReference type="Pfam" id="PF04283">
    <property type="entry name" value="CheF-arch"/>
    <property type="match status" value="1"/>
</dbReference>
<dbReference type="InterPro" id="IPR007381">
    <property type="entry name" value="CheF1/F2"/>
</dbReference>
<gene>
    <name evidence="4" type="ordered locus">Nmlp_2279</name>
</gene>
<dbReference type="SUPFAM" id="SSF52172">
    <property type="entry name" value="CheY-like"/>
    <property type="match status" value="1"/>
</dbReference>
<dbReference type="GO" id="GO:0006935">
    <property type="term" value="P:chemotaxis"/>
    <property type="evidence" value="ECO:0007669"/>
    <property type="project" value="InterPro"/>
</dbReference>
<dbReference type="Pfam" id="PF00072">
    <property type="entry name" value="Response_reg"/>
    <property type="match status" value="1"/>
</dbReference>
<dbReference type="eggNOG" id="arCOG02383">
    <property type="taxonomic scope" value="Archaea"/>
</dbReference>
<dbReference type="Proteomes" id="UP000011867">
    <property type="component" value="Chromosome"/>
</dbReference>
<dbReference type="Gene3D" id="3.40.50.2300">
    <property type="match status" value="1"/>
</dbReference>
<sequence>MDVDGRFEEVTDRTRVVLNESKLGFEFDGEKQVFELSSVFDVVQGVSRGQESGSTGTVTLASRTDGHRTAISINAGVERLVTFQQVLYKQLLSGTDVVFRCRDRAGTVNGGPHEGTLAVSPSWIRLCPDGTGKSVSIARDEIISFETPSSVSGQDDKRPAVAIYADTGDRVLKVTTSLPSFRLLNLFGRYLRADLLSTDAIGTASDDVDTIDLLFVDDDPHDIEMAGVFLRQHLEGLSMTTATGAADALDVLEDTPNDGGINCIVSDYQMPGMDGIEFLNEVRERYPELPFILYTGQGSETVAKQAILDNVTDYVEKDVGRGQYEVLAERIRKAIRS</sequence>
<dbReference type="PROSITE" id="PS50110">
    <property type="entry name" value="RESPONSE_REGULATORY"/>
    <property type="match status" value="1"/>
</dbReference>